<gene>
    <name evidence="1" type="ORF">D5086_019454</name>
</gene>
<evidence type="ECO:0000313" key="2">
    <source>
        <dbReference type="Proteomes" id="UP000309997"/>
    </source>
</evidence>
<dbReference type="Proteomes" id="UP000309997">
    <property type="component" value="Unassembled WGS sequence"/>
</dbReference>
<reference evidence="1 2" key="1">
    <citation type="journal article" date="2024" name="Plant Biotechnol. J.">
        <title>Genome and CRISPR/Cas9 system of a widespread forest tree (Populus alba) in the world.</title>
        <authorList>
            <person name="Liu Y.J."/>
            <person name="Jiang P.F."/>
            <person name="Han X.M."/>
            <person name="Li X.Y."/>
            <person name="Wang H.M."/>
            <person name="Wang Y.J."/>
            <person name="Wang X.X."/>
            <person name="Zeng Q.Y."/>
        </authorList>
    </citation>
    <scope>NUCLEOTIDE SEQUENCE [LARGE SCALE GENOMIC DNA]</scope>
    <source>
        <strain evidence="2">cv. PAL-ZL1</strain>
    </source>
</reference>
<proteinExistence type="predicted"/>
<evidence type="ECO:0000313" key="1">
    <source>
        <dbReference type="EMBL" id="KAL3577950.1"/>
    </source>
</evidence>
<comment type="caution">
    <text evidence="1">The sequence shown here is derived from an EMBL/GenBank/DDBJ whole genome shotgun (WGS) entry which is preliminary data.</text>
</comment>
<organism evidence="1 2">
    <name type="scientific">Populus alba</name>
    <name type="common">White poplar</name>
    <dbReference type="NCBI Taxonomy" id="43335"/>
    <lineage>
        <taxon>Eukaryota</taxon>
        <taxon>Viridiplantae</taxon>
        <taxon>Streptophyta</taxon>
        <taxon>Embryophyta</taxon>
        <taxon>Tracheophyta</taxon>
        <taxon>Spermatophyta</taxon>
        <taxon>Magnoliopsida</taxon>
        <taxon>eudicotyledons</taxon>
        <taxon>Gunneridae</taxon>
        <taxon>Pentapetalae</taxon>
        <taxon>rosids</taxon>
        <taxon>fabids</taxon>
        <taxon>Malpighiales</taxon>
        <taxon>Salicaceae</taxon>
        <taxon>Saliceae</taxon>
        <taxon>Populus</taxon>
    </lineage>
</organism>
<protein>
    <submittedName>
        <fullName evidence="1">Uncharacterized protein</fullName>
    </submittedName>
</protein>
<keyword evidence="2" id="KW-1185">Reference proteome</keyword>
<name>A0ACC4BHC9_POPAL</name>
<accession>A0ACC4BHC9</accession>
<sequence>MAEVKLLGKWPSPFSYRVIWALKLKGIPYEYVEEDLSNKSPLLLQCNPVHKKIPVLIHGGKSICESMVILEYMEETWPQIPLMPDDPYERARARFWVKFVEDKGMTFFAFFRATEEEKEKAAKEALEVLKILEEQCLGDKKFFGGENIGMVDIAYGWLAHWFEASEEVTLKADVSLGPVYVGS</sequence>
<dbReference type="EMBL" id="RCHU02000010">
    <property type="protein sequence ID" value="KAL3577950.1"/>
    <property type="molecule type" value="Genomic_DNA"/>
</dbReference>